<dbReference type="PANTHER" id="PTHR45979:SF30">
    <property type="entry name" value="NUCLEOTIDYLTRANSFERASE"/>
    <property type="match status" value="1"/>
</dbReference>
<gene>
    <name evidence="2" type="ORF">CTI12_AA616760</name>
</gene>
<evidence type="ECO:0000313" key="3">
    <source>
        <dbReference type="Proteomes" id="UP000245207"/>
    </source>
</evidence>
<reference evidence="2 3" key="1">
    <citation type="journal article" date="2018" name="Mol. Plant">
        <title>The genome of Artemisia annua provides insight into the evolution of Asteraceae family and artemisinin biosynthesis.</title>
        <authorList>
            <person name="Shen Q."/>
            <person name="Zhang L."/>
            <person name="Liao Z."/>
            <person name="Wang S."/>
            <person name="Yan T."/>
            <person name="Shi P."/>
            <person name="Liu M."/>
            <person name="Fu X."/>
            <person name="Pan Q."/>
            <person name="Wang Y."/>
            <person name="Lv Z."/>
            <person name="Lu X."/>
            <person name="Zhang F."/>
            <person name="Jiang W."/>
            <person name="Ma Y."/>
            <person name="Chen M."/>
            <person name="Hao X."/>
            <person name="Li L."/>
            <person name="Tang Y."/>
            <person name="Lv G."/>
            <person name="Zhou Y."/>
            <person name="Sun X."/>
            <person name="Brodelius P.E."/>
            <person name="Rose J.K.C."/>
            <person name="Tang K."/>
        </authorList>
    </citation>
    <scope>NUCLEOTIDE SEQUENCE [LARGE SCALE GENOMIC DNA]</scope>
    <source>
        <strain evidence="3">cv. Huhao1</strain>
        <tissue evidence="2">Leaf</tissue>
    </source>
</reference>
<accession>A0A2U1KD53</accession>
<dbReference type="InterPro" id="IPR058921">
    <property type="entry name" value="PAP/OAS1-rel"/>
</dbReference>
<feature type="domain" description="PAP/OAS1 substrate-binding-related" evidence="1">
    <location>
        <begin position="26"/>
        <end position="57"/>
    </location>
</feature>
<keyword evidence="3" id="KW-1185">Reference proteome</keyword>
<dbReference type="STRING" id="35608.A0A2U1KD53"/>
<evidence type="ECO:0000313" key="2">
    <source>
        <dbReference type="EMBL" id="PWA34685.1"/>
    </source>
</evidence>
<dbReference type="EMBL" id="PKPP01021870">
    <property type="protein sequence ID" value="PWA34685.1"/>
    <property type="molecule type" value="Genomic_DNA"/>
</dbReference>
<dbReference type="AlphaFoldDB" id="A0A2U1KD53"/>
<dbReference type="InterPro" id="IPR058920">
    <property type="entry name" value="PAP-OAS1-bd-rel"/>
</dbReference>
<proteinExistence type="predicted"/>
<organism evidence="2 3">
    <name type="scientific">Artemisia annua</name>
    <name type="common">Sweet wormwood</name>
    <dbReference type="NCBI Taxonomy" id="35608"/>
    <lineage>
        <taxon>Eukaryota</taxon>
        <taxon>Viridiplantae</taxon>
        <taxon>Streptophyta</taxon>
        <taxon>Embryophyta</taxon>
        <taxon>Tracheophyta</taxon>
        <taxon>Spermatophyta</taxon>
        <taxon>Magnoliopsida</taxon>
        <taxon>eudicotyledons</taxon>
        <taxon>Gunneridae</taxon>
        <taxon>Pentapetalae</taxon>
        <taxon>asterids</taxon>
        <taxon>campanulids</taxon>
        <taxon>Asterales</taxon>
        <taxon>Asteraceae</taxon>
        <taxon>Asteroideae</taxon>
        <taxon>Anthemideae</taxon>
        <taxon>Artemisiinae</taxon>
        <taxon>Artemisia</taxon>
    </lineage>
</organism>
<comment type="caution">
    <text evidence="2">The sequence shown here is derived from an EMBL/GenBank/DDBJ whole genome shotgun (WGS) entry which is preliminary data.</text>
</comment>
<dbReference type="PANTHER" id="PTHR45979">
    <property type="entry name" value="PAP/OAS1 SUBSTRATE-BINDING DOMAIN SUPERFAMILY"/>
    <property type="match status" value="1"/>
</dbReference>
<evidence type="ECO:0000259" key="1">
    <source>
        <dbReference type="Pfam" id="PF26180"/>
    </source>
</evidence>
<protein>
    <recommendedName>
        <fullName evidence="1">PAP/OAS1 substrate-binding-related domain-containing protein</fullName>
    </recommendedName>
</protein>
<dbReference type="Proteomes" id="UP000245207">
    <property type="component" value="Unassembled WGS sequence"/>
</dbReference>
<dbReference type="OrthoDB" id="273917at2759"/>
<dbReference type="Pfam" id="PF26180">
    <property type="entry name" value="PAP-OAS1"/>
    <property type="match status" value="1"/>
</dbReference>
<sequence>MKVELLVLLRKHHYPESIINTCRNGSLKILVQYIFNVFHRSFNGFLLVLYTFLEYFVERPPNSHDLMLRGDFLRFCFDVFCVPKTGGNGFPEKHLSIIYPLKNFNNVGGCVNKLSRILKGQEDNINDELRHLFTNTLTLQTFEKRPNLLGVYLRTIGFNWKLESSFSVFGLCSSMVYVCTTTVSTSDYNEEWISPLSKPNANG</sequence>
<name>A0A2U1KD53_ARTAN</name>